<evidence type="ECO:0000256" key="7">
    <source>
        <dbReference type="ARBA" id="ARBA00023098"/>
    </source>
</evidence>
<comment type="function">
    <text evidence="14">Catalyzes the condensation reaction of fatty acid synthesis by the addition to an acyl acceptor of two carbons from malonyl-ACP. Catalyzes the first condensation reaction which initiates fatty acid synthesis and may therefore play a role in governing the total rate of fatty acid production. Possesses both acetoacetyl-ACP synthase and acetyl transacylase activities. Its substrate specificity determines the biosynthesis of branched-chain and/or straight-chain of fatty acids.</text>
</comment>
<dbReference type="InterPro" id="IPR016039">
    <property type="entry name" value="Thiolase-like"/>
</dbReference>
<evidence type="ECO:0000256" key="12">
    <source>
        <dbReference type="ARBA" id="ARBA00052467"/>
    </source>
</evidence>
<dbReference type="Gene3D" id="3.40.47.10">
    <property type="match status" value="1"/>
</dbReference>
<feature type="region of interest" description="ACP-binding" evidence="14">
    <location>
        <begin position="260"/>
        <end position="264"/>
    </location>
</feature>
<dbReference type="EC" id="2.3.1.180" evidence="14"/>
<evidence type="ECO:0000256" key="13">
    <source>
        <dbReference type="ARBA" id="ARBA00052985"/>
    </source>
</evidence>
<dbReference type="InterPro" id="IPR013751">
    <property type="entry name" value="ACP_syn_III_N"/>
</dbReference>
<dbReference type="AlphaFoldDB" id="A0A6J4I0D3"/>
<dbReference type="GO" id="GO:0006633">
    <property type="term" value="P:fatty acid biosynthetic process"/>
    <property type="evidence" value="ECO:0007669"/>
    <property type="project" value="UniProtKB-UniRule"/>
</dbReference>
<gene>
    <name evidence="14" type="primary">fabH</name>
    <name evidence="17" type="ORF">AVDCRST_MAG50-2099</name>
</gene>
<comment type="subcellular location">
    <subcellularLocation>
        <location evidence="14">Cytoplasm</location>
    </subcellularLocation>
</comment>
<evidence type="ECO:0000313" key="17">
    <source>
        <dbReference type="EMBL" id="CAA9238852.1"/>
    </source>
</evidence>
<dbReference type="SUPFAM" id="SSF53901">
    <property type="entry name" value="Thiolase-like"/>
    <property type="match status" value="1"/>
</dbReference>
<evidence type="ECO:0000256" key="10">
    <source>
        <dbReference type="ARBA" id="ARBA00051096"/>
    </source>
</evidence>
<protein>
    <recommendedName>
        <fullName evidence="14">Beta-ketoacyl-[acyl-carrier-protein] synthase III</fullName>
        <shortName evidence="14">Beta-ketoacyl-ACP synthase III</shortName>
        <shortName evidence="14">KAS III</shortName>
        <ecNumber evidence="14">2.3.1.180</ecNumber>
    </recommendedName>
    <alternativeName>
        <fullName evidence="14">3-oxoacyl-[acyl-carrier-protein] synthase 3</fullName>
    </alternativeName>
    <alternativeName>
        <fullName evidence="14">3-oxoacyl-[acyl-carrier-protein] synthase III</fullName>
    </alternativeName>
</protein>
<dbReference type="NCBIfam" id="NF006829">
    <property type="entry name" value="PRK09352.1"/>
    <property type="match status" value="1"/>
</dbReference>
<dbReference type="FunFam" id="3.40.47.10:FF:000004">
    <property type="entry name" value="3-oxoacyl-[acyl-carrier-protein] synthase 3"/>
    <property type="match status" value="1"/>
</dbReference>
<proteinExistence type="inferred from homology"/>
<keyword evidence="3 14" id="KW-0963">Cytoplasm</keyword>
<dbReference type="NCBIfam" id="TIGR00747">
    <property type="entry name" value="fabH"/>
    <property type="match status" value="1"/>
</dbReference>
<dbReference type="GO" id="GO:0005737">
    <property type="term" value="C:cytoplasm"/>
    <property type="evidence" value="ECO:0007669"/>
    <property type="project" value="UniProtKB-SubCell"/>
</dbReference>
<name>A0A6J4I0D3_9ACTN</name>
<comment type="similarity">
    <text evidence="2 14">Belongs to the thiolase-like superfamily. FabH family.</text>
</comment>
<dbReference type="InterPro" id="IPR004655">
    <property type="entry name" value="FabH"/>
</dbReference>
<evidence type="ECO:0000256" key="11">
    <source>
        <dbReference type="ARBA" id="ARBA00052407"/>
    </source>
</evidence>
<evidence type="ECO:0000256" key="9">
    <source>
        <dbReference type="ARBA" id="ARBA00023315"/>
    </source>
</evidence>
<dbReference type="Pfam" id="PF08541">
    <property type="entry name" value="ACP_syn_III_C"/>
    <property type="match status" value="1"/>
</dbReference>
<accession>A0A6J4I0D3</accession>
<dbReference type="EMBL" id="CADCTF010000087">
    <property type="protein sequence ID" value="CAA9238852.1"/>
    <property type="molecule type" value="Genomic_DNA"/>
</dbReference>
<dbReference type="GO" id="GO:0044550">
    <property type="term" value="P:secondary metabolite biosynthetic process"/>
    <property type="evidence" value="ECO:0007669"/>
    <property type="project" value="TreeGrafter"/>
</dbReference>
<evidence type="ECO:0000259" key="16">
    <source>
        <dbReference type="Pfam" id="PF08545"/>
    </source>
</evidence>
<keyword evidence="4 14" id="KW-0444">Lipid biosynthesis</keyword>
<dbReference type="GO" id="GO:0033818">
    <property type="term" value="F:beta-ketoacyl-acyl-carrier-protein synthase III activity"/>
    <property type="evidence" value="ECO:0007669"/>
    <property type="project" value="UniProtKB-UniRule"/>
</dbReference>
<evidence type="ECO:0000259" key="15">
    <source>
        <dbReference type="Pfam" id="PF08541"/>
    </source>
</evidence>
<evidence type="ECO:0000256" key="14">
    <source>
        <dbReference type="HAMAP-Rule" id="MF_01815"/>
    </source>
</evidence>
<dbReference type="Pfam" id="PF08545">
    <property type="entry name" value="ACP_syn_III"/>
    <property type="match status" value="1"/>
</dbReference>
<reference evidence="17" key="1">
    <citation type="submission" date="2020-02" db="EMBL/GenBank/DDBJ databases">
        <authorList>
            <person name="Meier V. D."/>
        </authorList>
    </citation>
    <scope>NUCLEOTIDE SEQUENCE</scope>
    <source>
        <strain evidence="17">AVDCRST_MAG50</strain>
    </source>
</reference>
<sequence>MSATSSIAVAGWGSYVPERVVTNAELELTLDTSDQWITERTGIRERHWVGPGESTATIAIEAGAGAVKDAGLTPSDIDLVIVATTTPDQLIPSTASFVADGLGMTCGSFDLNAACAGFAYSVVVGGSMIAAGGSKNVLVIGAETLSRFINPEDRGTAIIFADGAGAAVLRASEDKGSEAPGLLSWDLGCDGSLASLIEVRGGGSRSPFTADSLMAGDQFIRMQGNEVFRRAVRAVVDSATNVLNGAGLTAADVDLFVPHQANVRIVDAVNSRLGIPMEKTVVNIDRFGNTSAASIPLAIVDAIEAGRLHDGDLVLLSGFGAGMTWASVLMRWGSR</sequence>
<keyword evidence="6 14" id="KW-0276">Fatty acid metabolism</keyword>
<evidence type="ECO:0000256" key="1">
    <source>
        <dbReference type="ARBA" id="ARBA00005194"/>
    </source>
</evidence>
<evidence type="ECO:0000256" key="6">
    <source>
        <dbReference type="ARBA" id="ARBA00022832"/>
    </source>
</evidence>
<comment type="catalytic activity">
    <reaction evidence="12">
        <text>2-methylpropanoyl-CoA + malonyl-[ACP] + H(+) = 4-methyl-3-oxopentanoyl-[ACP] + CO2 + CoA</text>
        <dbReference type="Rhea" id="RHEA:42268"/>
        <dbReference type="Rhea" id="RHEA-COMP:9623"/>
        <dbReference type="Rhea" id="RHEA-COMP:9940"/>
        <dbReference type="ChEBI" id="CHEBI:15378"/>
        <dbReference type="ChEBI" id="CHEBI:16526"/>
        <dbReference type="ChEBI" id="CHEBI:57287"/>
        <dbReference type="ChEBI" id="CHEBI:57338"/>
        <dbReference type="ChEBI" id="CHEBI:78449"/>
        <dbReference type="ChEBI" id="CHEBI:78820"/>
        <dbReference type="EC" id="2.3.1.300"/>
    </reaction>
    <physiologicalReaction direction="left-to-right" evidence="12">
        <dbReference type="Rhea" id="RHEA:42269"/>
    </physiologicalReaction>
</comment>
<feature type="domain" description="Beta-ketoacyl-[acyl-carrier-protein] synthase III C-terminal" evidence="15">
    <location>
        <begin position="244"/>
        <end position="332"/>
    </location>
</feature>
<evidence type="ECO:0000256" key="8">
    <source>
        <dbReference type="ARBA" id="ARBA00023160"/>
    </source>
</evidence>
<evidence type="ECO:0000256" key="3">
    <source>
        <dbReference type="ARBA" id="ARBA00022490"/>
    </source>
</evidence>
<comment type="pathway">
    <text evidence="1 14">Lipid metabolism; fatty acid biosynthesis.</text>
</comment>
<evidence type="ECO:0000256" key="4">
    <source>
        <dbReference type="ARBA" id="ARBA00022516"/>
    </source>
</evidence>
<comment type="catalytic activity">
    <reaction evidence="10">
        <text>malonyl-[ACP] + acetyl-CoA + H(+) = 3-oxobutanoyl-[ACP] + CO2 + CoA</text>
        <dbReference type="Rhea" id="RHEA:12080"/>
        <dbReference type="Rhea" id="RHEA-COMP:9623"/>
        <dbReference type="Rhea" id="RHEA-COMP:9625"/>
        <dbReference type="ChEBI" id="CHEBI:15378"/>
        <dbReference type="ChEBI" id="CHEBI:16526"/>
        <dbReference type="ChEBI" id="CHEBI:57287"/>
        <dbReference type="ChEBI" id="CHEBI:57288"/>
        <dbReference type="ChEBI" id="CHEBI:78449"/>
        <dbReference type="ChEBI" id="CHEBI:78450"/>
        <dbReference type="EC" id="2.3.1.180"/>
    </reaction>
    <physiologicalReaction direction="left-to-right" evidence="10">
        <dbReference type="Rhea" id="RHEA:12081"/>
    </physiologicalReaction>
</comment>
<keyword evidence="7 14" id="KW-0443">Lipid metabolism</keyword>
<comment type="domain">
    <text evidence="14">The last Arg residue of the ACP-binding site is essential for the weak association between ACP/AcpP and FabH.</text>
</comment>
<dbReference type="CDD" id="cd00830">
    <property type="entry name" value="KAS_III"/>
    <property type="match status" value="1"/>
</dbReference>
<keyword evidence="5 14" id="KW-0808">Transferase</keyword>
<dbReference type="HAMAP" id="MF_01815">
    <property type="entry name" value="FabH"/>
    <property type="match status" value="1"/>
</dbReference>
<keyword evidence="8 14" id="KW-0275">Fatty acid biosynthesis</keyword>
<dbReference type="PANTHER" id="PTHR34069:SF2">
    <property type="entry name" value="BETA-KETOACYL-[ACYL-CARRIER-PROTEIN] SYNTHASE III"/>
    <property type="match status" value="1"/>
</dbReference>
<evidence type="ECO:0000256" key="2">
    <source>
        <dbReference type="ARBA" id="ARBA00008642"/>
    </source>
</evidence>
<keyword evidence="9 14" id="KW-0012">Acyltransferase</keyword>
<dbReference type="PANTHER" id="PTHR34069">
    <property type="entry name" value="3-OXOACYL-[ACYL-CARRIER-PROTEIN] SYNTHASE 3"/>
    <property type="match status" value="1"/>
</dbReference>
<comment type="catalytic activity">
    <reaction evidence="11">
        <text>(2S)-2-methylbutanoyl-CoA + malonyl-[ACP] + H(+) = (4S)-4-methyl-3-oxohexanoyl-[ACP] + CO2 + CoA</text>
        <dbReference type="Rhea" id="RHEA:42276"/>
        <dbReference type="Rhea" id="RHEA-COMP:9623"/>
        <dbReference type="Rhea" id="RHEA-COMP:17148"/>
        <dbReference type="ChEBI" id="CHEBI:15378"/>
        <dbReference type="ChEBI" id="CHEBI:16526"/>
        <dbReference type="ChEBI" id="CHEBI:57287"/>
        <dbReference type="ChEBI" id="CHEBI:78449"/>
        <dbReference type="ChEBI" id="CHEBI:88166"/>
        <dbReference type="ChEBI" id="CHEBI:167462"/>
        <dbReference type="EC" id="2.3.1.300"/>
    </reaction>
    <physiologicalReaction direction="left-to-right" evidence="11">
        <dbReference type="Rhea" id="RHEA:42277"/>
    </physiologicalReaction>
</comment>
<dbReference type="UniPathway" id="UPA00094"/>
<dbReference type="GO" id="GO:0004315">
    <property type="term" value="F:3-oxoacyl-[acyl-carrier-protein] synthase activity"/>
    <property type="evidence" value="ECO:0007669"/>
    <property type="project" value="InterPro"/>
</dbReference>
<feature type="active site" evidence="14">
    <location>
        <position position="289"/>
    </location>
</feature>
<organism evidence="17">
    <name type="scientific">uncultured Acidimicrobiales bacterium</name>
    <dbReference type="NCBI Taxonomy" id="310071"/>
    <lineage>
        <taxon>Bacteria</taxon>
        <taxon>Bacillati</taxon>
        <taxon>Actinomycetota</taxon>
        <taxon>Acidimicrobiia</taxon>
        <taxon>Acidimicrobiales</taxon>
        <taxon>environmental samples</taxon>
    </lineage>
</organism>
<comment type="catalytic activity">
    <reaction evidence="13">
        <text>3-methylbutanoyl-CoA + malonyl-[ACP] + H(+) = 5-methyl-3-oxohexanoyl-[ACP] + CO2 + CoA</text>
        <dbReference type="Rhea" id="RHEA:42272"/>
        <dbReference type="Rhea" id="RHEA-COMP:9623"/>
        <dbReference type="Rhea" id="RHEA-COMP:9941"/>
        <dbReference type="ChEBI" id="CHEBI:15378"/>
        <dbReference type="ChEBI" id="CHEBI:16526"/>
        <dbReference type="ChEBI" id="CHEBI:57287"/>
        <dbReference type="ChEBI" id="CHEBI:57345"/>
        <dbReference type="ChEBI" id="CHEBI:78449"/>
        <dbReference type="ChEBI" id="CHEBI:78822"/>
        <dbReference type="EC" id="2.3.1.300"/>
    </reaction>
    <physiologicalReaction direction="left-to-right" evidence="13">
        <dbReference type="Rhea" id="RHEA:42273"/>
    </physiologicalReaction>
</comment>
<comment type="subunit">
    <text evidence="14">Homodimer.</text>
</comment>
<keyword evidence="14" id="KW-0511">Multifunctional enzyme</keyword>
<evidence type="ECO:0000256" key="5">
    <source>
        <dbReference type="ARBA" id="ARBA00022679"/>
    </source>
</evidence>
<feature type="active site" evidence="14">
    <location>
        <position position="259"/>
    </location>
</feature>
<feature type="active site" evidence="14">
    <location>
        <position position="115"/>
    </location>
</feature>
<dbReference type="InterPro" id="IPR013747">
    <property type="entry name" value="ACP_syn_III_C"/>
</dbReference>
<feature type="domain" description="Beta-ketoacyl-[acyl-carrier-protein] synthase III N-terminal" evidence="16">
    <location>
        <begin position="109"/>
        <end position="191"/>
    </location>
</feature>